<evidence type="ECO:0000313" key="7">
    <source>
        <dbReference type="EMBL" id="RWS24206.1"/>
    </source>
</evidence>
<dbReference type="EMBL" id="NCKV01005215">
    <property type="protein sequence ID" value="RWS24206.1"/>
    <property type="molecule type" value="Genomic_DNA"/>
</dbReference>
<dbReference type="AlphaFoldDB" id="A0A443S9G3"/>
<dbReference type="Gene3D" id="3.40.390.10">
    <property type="entry name" value="Collagenase (Catalytic Domain)"/>
    <property type="match status" value="2"/>
</dbReference>
<dbReference type="SUPFAM" id="SSF55486">
    <property type="entry name" value="Metalloproteases ('zincins'), catalytic domain"/>
    <property type="match status" value="1"/>
</dbReference>
<gene>
    <name evidence="7" type="ORF">B4U80_06976</name>
</gene>
<evidence type="ECO:0000256" key="5">
    <source>
        <dbReference type="SAM" id="SignalP"/>
    </source>
</evidence>
<dbReference type="Pfam" id="PF01400">
    <property type="entry name" value="Astacin"/>
    <property type="match status" value="1"/>
</dbReference>
<dbReference type="SMART" id="SM00235">
    <property type="entry name" value="ZnMc"/>
    <property type="match status" value="1"/>
</dbReference>
<comment type="caution">
    <text evidence="4">Lacks conserved residue(s) required for the propagation of feature annotation.</text>
</comment>
<dbReference type="STRING" id="299467.A0A443S9G3"/>
<feature type="signal peptide" evidence="5">
    <location>
        <begin position="1"/>
        <end position="21"/>
    </location>
</feature>
<protein>
    <submittedName>
        <fullName evidence="7">Astacin-like metallopeptidase 10 protein</fullName>
    </submittedName>
</protein>
<evidence type="ECO:0000256" key="3">
    <source>
        <dbReference type="ARBA" id="ARBA00025529"/>
    </source>
</evidence>
<dbReference type="PANTHER" id="PTHR10127">
    <property type="entry name" value="DISCOIDIN, CUB, EGF, LAMININ , AND ZINC METALLOPROTEASE DOMAIN CONTAINING"/>
    <property type="match status" value="1"/>
</dbReference>
<dbReference type="GO" id="GO:0008270">
    <property type="term" value="F:zinc ion binding"/>
    <property type="evidence" value="ECO:0007669"/>
    <property type="project" value="InterPro"/>
</dbReference>
<comment type="caution">
    <text evidence="7">The sequence shown here is derived from an EMBL/GenBank/DDBJ whole genome shotgun (WGS) entry which is preliminary data.</text>
</comment>
<dbReference type="Proteomes" id="UP000288716">
    <property type="component" value="Unassembled WGS sequence"/>
</dbReference>
<sequence length="196" mass="22190">MYSRKVFILAVIPLVFVTVLSAPIEESSENDDIYRSALENPDLFGGDIVLPESNNKFGLRSSYYRWPKNTIPYAISSDRMNLKQQIEKAMRHIEDKTCIRFVPHTTETDSIYIYNGPGCFSYMGRQGGKQALSLGSGCEPFGTISIMLYDSKSFSKNGKNTMTAKDSRISLNPVWMKKYLSDSDILSINKMYNCDV</sequence>
<feature type="domain" description="Peptidase M12A" evidence="6">
    <location>
        <begin position="57"/>
        <end position="144"/>
    </location>
</feature>
<evidence type="ECO:0000313" key="8">
    <source>
        <dbReference type="Proteomes" id="UP000288716"/>
    </source>
</evidence>
<organism evidence="7 8">
    <name type="scientific">Leptotrombidium deliense</name>
    <dbReference type="NCBI Taxonomy" id="299467"/>
    <lineage>
        <taxon>Eukaryota</taxon>
        <taxon>Metazoa</taxon>
        <taxon>Ecdysozoa</taxon>
        <taxon>Arthropoda</taxon>
        <taxon>Chelicerata</taxon>
        <taxon>Arachnida</taxon>
        <taxon>Acari</taxon>
        <taxon>Acariformes</taxon>
        <taxon>Trombidiformes</taxon>
        <taxon>Prostigmata</taxon>
        <taxon>Anystina</taxon>
        <taxon>Parasitengona</taxon>
        <taxon>Trombiculoidea</taxon>
        <taxon>Trombiculidae</taxon>
        <taxon>Leptotrombidium</taxon>
    </lineage>
</organism>
<dbReference type="PROSITE" id="PS51864">
    <property type="entry name" value="ASTACIN"/>
    <property type="match status" value="1"/>
</dbReference>
<accession>A0A443S9G3</accession>
<proteinExistence type="predicted"/>
<evidence type="ECO:0000256" key="4">
    <source>
        <dbReference type="PROSITE-ProRule" id="PRU01211"/>
    </source>
</evidence>
<dbReference type="InterPro" id="IPR001506">
    <property type="entry name" value="Peptidase_M12A"/>
</dbReference>
<evidence type="ECO:0000256" key="2">
    <source>
        <dbReference type="ARBA" id="ARBA00011245"/>
    </source>
</evidence>
<reference evidence="7 8" key="1">
    <citation type="journal article" date="2018" name="Gigascience">
        <title>Genomes of trombidid mites reveal novel predicted allergens and laterally-transferred genes associated with secondary metabolism.</title>
        <authorList>
            <person name="Dong X."/>
            <person name="Chaisiri K."/>
            <person name="Xia D."/>
            <person name="Armstrong S.D."/>
            <person name="Fang Y."/>
            <person name="Donnelly M.J."/>
            <person name="Kadowaki T."/>
            <person name="McGarry J.W."/>
            <person name="Darby A.C."/>
            <person name="Makepeace B.L."/>
        </authorList>
    </citation>
    <scope>NUCLEOTIDE SEQUENCE [LARGE SCALE GENOMIC DNA]</scope>
    <source>
        <strain evidence="7">UoL-UT</strain>
    </source>
</reference>
<dbReference type="OrthoDB" id="291007at2759"/>
<dbReference type="GO" id="GO:0004222">
    <property type="term" value="F:metalloendopeptidase activity"/>
    <property type="evidence" value="ECO:0007669"/>
    <property type="project" value="InterPro"/>
</dbReference>
<name>A0A443S9G3_9ACAR</name>
<comment type="cofactor">
    <cofactor evidence="1">
        <name>Zn(2+)</name>
        <dbReference type="ChEBI" id="CHEBI:29105"/>
    </cofactor>
</comment>
<dbReference type="InterPro" id="IPR024079">
    <property type="entry name" value="MetalloPept_cat_dom_sf"/>
</dbReference>
<keyword evidence="8" id="KW-1185">Reference proteome</keyword>
<evidence type="ECO:0000259" key="6">
    <source>
        <dbReference type="PROSITE" id="PS51864"/>
    </source>
</evidence>
<dbReference type="PANTHER" id="PTHR10127:SF883">
    <property type="entry name" value="ZINC METALLOPROTEINASE NAS-8"/>
    <property type="match status" value="1"/>
</dbReference>
<dbReference type="InterPro" id="IPR006026">
    <property type="entry name" value="Peptidase_Metallo"/>
</dbReference>
<dbReference type="VEuPathDB" id="VectorBase:LDEU007837"/>
<comment type="function">
    <text evidence="3">Zinc metalloprotease. Provoques deadhesion of endothelial cells from cell cultures, and also degradation of fibronectin, fibrinogen and gelatin in vitro. Its role in the venom is not fully understood but it might act as a spreading factor that facilitates diffusion of other venom toxins. Alternatively, it might be involved in the proteolytic processing of other venom toxins or it might play a role in extra-oral digestion of prey.</text>
</comment>
<comment type="subunit">
    <text evidence="2">Monomer.</text>
</comment>
<dbReference type="GO" id="GO:0006508">
    <property type="term" value="P:proteolysis"/>
    <property type="evidence" value="ECO:0007669"/>
    <property type="project" value="UniProtKB-KW"/>
</dbReference>
<evidence type="ECO:0000256" key="1">
    <source>
        <dbReference type="ARBA" id="ARBA00001947"/>
    </source>
</evidence>
<feature type="chain" id="PRO_5019239367" evidence="5">
    <location>
        <begin position="22"/>
        <end position="196"/>
    </location>
</feature>
<keyword evidence="5" id="KW-0732">Signal</keyword>